<dbReference type="Gene3D" id="1.20.1050.10">
    <property type="match status" value="1"/>
</dbReference>
<dbReference type="CDD" id="cd00299">
    <property type="entry name" value="GST_C_family"/>
    <property type="match status" value="1"/>
</dbReference>
<dbReference type="SFLD" id="SFLDG00358">
    <property type="entry name" value="Main_(cytGST)"/>
    <property type="match status" value="1"/>
</dbReference>
<dbReference type="InterPro" id="IPR040079">
    <property type="entry name" value="Glutathione_S-Trfase"/>
</dbReference>
<evidence type="ECO:0000313" key="3">
    <source>
        <dbReference type="EMBL" id="RDD60923.1"/>
    </source>
</evidence>
<dbReference type="InterPro" id="IPR036249">
    <property type="entry name" value="Thioredoxin-like_sf"/>
</dbReference>
<feature type="domain" description="GST C-terminal" evidence="2">
    <location>
        <begin position="89"/>
        <end position="209"/>
    </location>
</feature>
<organism evidence="3 4">
    <name type="scientific">Ferruginivarius sediminum</name>
    <dbReference type="NCBI Taxonomy" id="2661937"/>
    <lineage>
        <taxon>Bacteria</taxon>
        <taxon>Pseudomonadati</taxon>
        <taxon>Pseudomonadota</taxon>
        <taxon>Alphaproteobacteria</taxon>
        <taxon>Rhodospirillales</taxon>
        <taxon>Rhodospirillaceae</taxon>
        <taxon>Ferruginivarius</taxon>
    </lineage>
</organism>
<dbReference type="SFLD" id="SFLDS00019">
    <property type="entry name" value="Glutathione_Transferase_(cytos"/>
    <property type="match status" value="1"/>
</dbReference>
<evidence type="ECO:0000259" key="1">
    <source>
        <dbReference type="PROSITE" id="PS50404"/>
    </source>
</evidence>
<dbReference type="Pfam" id="PF13417">
    <property type="entry name" value="GST_N_3"/>
    <property type="match status" value="1"/>
</dbReference>
<dbReference type="PROSITE" id="PS50404">
    <property type="entry name" value="GST_NTER"/>
    <property type="match status" value="1"/>
</dbReference>
<dbReference type="SUPFAM" id="SSF52833">
    <property type="entry name" value="Thioredoxin-like"/>
    <property type="match status" value="1"/>
</dbReference>
<evidence type="ECO:0000259" key="2">
    <source>
        <dbReference type="PROSITE" id="PS50405"/>
    </source>
</evidence>
<proteinExistence type="predicted"/>
<dbReference type="EMBL" id="QPMH01000018">
    <property type="protein sequence ID" value="RDD60923.1"/>
    <property type="molecule type" value="Genomic_DNA"/>
</dbReference>
<feature type="domain" description="GST N-terminal" evidence="1">
    <location>
        <begin position="2"/>
        <end position="83"/>
    </location>
</feature>
<reference evidence="3 4" key="1">
    <citation type="submission" date="2018-07" db="EMBL/GenBank/DDBJ databases">
        <title>Venubactetium sediminum gen. nov., sp. nov., isolated from a marine solar saltern.</title>
        <authorList>
            <person name="Wang S."/>
        </authorList>
    </citation>
    <scope>NUCLEOTIDE SEQUENCE [LARGE SCALE GENOMIC DNA]</scope>
    <source>
        <strain evidence="3 4">WD2A32</strain>
    </source>
</reference>
<comment type="caution">
    <text evidence="3">The sequence shown here is derived from an EMBL/GenBank/DDBJ whole genome shotgun (WGS) entry which is preliminary data.</text>
</comment>
<dbReference type="InterPro" id="IPR004046">
    <property type="entry name" value="GST_C"/>
</dbReference>
<dbReference type="AlphaFoldDB" id="A0A369T6G6"/>
<gene>
    <name evidence="3" type="ORF">DRB17_15805</name>
</gene>
<dbReference type="InterPro" id="IPR004045">
    <property type="entry name" value="Glutathione_S-Trfase_N"/>
</dbReference>
<dbReference type="PROSITE" id="PS50405">
    <property type="entry name" value="GST_CTER"/>
    <property type="match status" value="1"/>
</dbReference>
<dbReference type="InterPro" id="IPR050983">
    <property type="entry name" value="GST_Omega/HSP26"/>
</dbReference>
<dbReference type="Gene3D" id="3.40.30.10">
    <property type="entry name" value="Glutaredoxin"/>
    <property type="match status" value="1"/>
</dbReference>
<dbReference type="RefSeq" id="WP_114583188.1">
    <property type="nucleotide sequence ID" value="NZ_QPMH01000018.1"/>
</dbReference>
<sequence>MRPVRLFGARYSVYTRIARLVLLESGIPHELEEVDIFRPAEVPSDYAARHPFMKIPAMEHDGFSLYETDAIAAYASALTSAGQDLVPSDPGSVARTRQIMRSMDNYAYPACVWGIYVPQHEGNVRNPVDREAVARAERVLDALMDLSAAPYLLGQSMTLADLWALPMLAYLNAVPTGRELLVKRPKLTDWLQVMRERPSVKTTRFPAEE</sequence>
<dbReference type="InterPro" id="IPR010987">
    <property type="entry name" value="Glutathione-S-Trfase_C-like"/>
</dbReference>
<protein>
    <submittedName>
        <fullName evidence="3">Glutathione S-transferase family protein</fullName>
    </submittedName>
</protein>
<dbReference type="Proteomes" id="UP000253941">
    <property type="component" value="Unassembled WGS sequence"/>
</dbReference>
<evidence type="ECO:0000313" key="4">
    <source>
        <dbReference type="Proteomes" id="UP000253941"/>
    </source>
</evidence>
<dbReference type="Pfam" id="PF00043">
    <property type="entry name" value="GST_C"/>
    <property type="match status" value="1"/>
</dbReference>
<dbReference type="PANTHER" id="PTHR43968:SF6">
    <property type="entry name" value="GLUTATHIONE S-TRANSFERASE OMEGA"/>
    <property type="match status" value="1"/>
</dbReference>
<dbReference type="InterPro" id="IPR036282">
    <property type="entry name" value="Glutathione-S-Trfase_C_sf"/>
</dbReference>
<dbReference type="GO" id="GO:0016740">
    <property type="term" value="F:transferase activity"/>
    <property type="evidence" value="ECO:0007669"/>
    <property type="project" value="UniProtKB-KW"/>
</dbReference>
<dbReference type="GO" id="GO:0005737">
    <property type="term" value="C:cytoplasm"/>
    <property type="evidence" value="ECO:0007669"/>
    <property type="project" value="TreeGrafter"/>
</dbReference>
<dbReference type="PANTHER" id="PTHR43968">
    <property type="match status" value="1"/>
</dbReference>
<accession>A0A369T6G6</accession>
<keyword evidence="3" id="KW-0808">Transferase</keyword>
<keyword evidence="4" id="KW-1185">Reference proteome</keyword>
<dbReference type="SUPFAM" id="SSF47616">
    <property type="entry name" value="GST C-terminal domain-like"/>
    <property type="match status" value="1"/>
</dbReference>
<name>A0A369T6G6_9PROT</name>